<dbReference type="GO" id="GO:0005634">
    <property type="term" value="C:nucleus"/>
    <property type="evidence" value="ECO:0007669"/>
    <property type="project" value="TreeGrafter"/>
</dbReference>
<dbReference type="OrthoDB" id="3245100at2759"/>
<dbReference type="Gene3D" id="1.25.10.10">
    <property type="entry name" value="Leucine-rich Repeat Variant"/>
    <property type="match status" value="1"/>
</dbReference>
<feature type="region of interest" description="Disordered" evidence="7">
    <location>
        <begin position="326"/>
        <end position="348"/>
    </location>
</feature>
<keyword evidence="3" id="KW-0677">Repeat</keyword>
<dbReference type="Pfam" id="PF00514">
    <property type="entry name" value="Arm"/>
    <property type="match status" value="2"/>
</dbReference>
<dbReference type="InterPro" id="IPR003961">
    <property type="entry name" value="FN3_dom"/>
</dbReference>
<dbReference type="Gene3D" id="2.60.40.10">
    <property type="entry name" value="Immunoglobulins"/>
    <property type="match status" value="4"/>
</dbReference>
<evidence type="ECO:0000256" key="6">
    <source>
        <dbReference type="PROSITE-ProRule" id="PRU00259"/>
    </source>
</evidence>
<evidence type="ECO:0000256" key="3">
    <source>
        <dbReference type="ARBA" id="ARBA00022737"/>
    </source>
</evidence>
<dbReference type="SMART" id="SM00185">
    <property type="entry name" value="ARM"/>
    <property type="match status" value="4"/>
</dbReference>
<comment type="subcellular location">
    <subcellularLocation>
        <location evidence="1">Cell junction</location>
    </subcellularLocation>
</comment>
<gene>
    <name evidence="9" type="ORF">MENT_LOCUS9288</name>
</gene>
<feature type="domain" description="Fibronectin type-III" evidence="8">
    <location>
        <begin position="346"/>
        <end position="453"/>
    </location>
</feature>
<evidence type="ECO:0000256" key="2">
    <source>
        <dbReference type="ARBA" id="ARBA00005462"/>
    </source>
</evidence>
<evidence type="ECO:0000313" key="9">
    <source>
        <dbReference type="EMBL" id="CAD2148310.1"/>
    </source>
</evidence>
<comment type="caution">
    <text evidence="9">The sequence shown here is derived from an EMBL/GenBank/DDBJ whole genome shotgun (WGS) entry which is preliminary data.</text>
</comment>
<evidence type="ECO:0000256" key="1">
    <source>
        <dbReference type="ARBA" id="ARBA00004282"/>
    </source>
</evidence>
<feature type="region of interest" description="Disordered" evidence="7">
    <location>
        <begin position="1135"/>
        <end position="1164"/>
    </location>
</feature>
<dbReference type="PROSITE" id="PS50176">
    <property type="entry name" value="ARM_REPEAT"/>
    <property type="match status" value="2"/>
</dbReference>
<comment type="similarity">
    <text evidence="2">Belongs to the beta-catenin family.</text>
</comment>
<dbReference type="InterPro" id="IPR011989">
    <property type="entry name" value="ARM-like"/>
</dbReference>
<feature type="compositionally biased region" description="Basic and acidic residues" evidence="7">
    <location>
        <begin position="326"/>
        <end position="343"/>
    </location>
</feature>
<dbReference type="InterPro" id="IPR000225">
    <property type="entry name" value="Armadillo"/>
</dbReference>
<evidence type="ECO:0000256" key="4">
    <source>
        <dbReference type="ARBA" id="ARBA00022889"/>
    </source>
</evidence>
<feature type="region of interest" description="Disordered" evidence="7">
    <location>
        <begin position="544"/>
        <end position="597"/>
    </location>
</feature>
<dbReference type="InterPro" id="IPR013783">
    <property type="entry name" value="Ig-like_fold"/>
</dbReference>
<dbReference type="GO" id="GO:0005886">
    <property type="term" value="C:plasma membrane"/>
    <property type="evidence" value="ECO:0007669"/>
    <property type="project" value="TreeGrafter"/>
</dbReference>
<feature type="domain" description="Fibronectin type-III" evidence="8">
    <location>
        <begin position="731"/>
        <end position="826"/>
    </location>
</feature>
<feature type="domain" description="Fibronectin type-III" evidence="8">
    <location>
        <begin position="467"/>
        <end position="558"/>
    </location>
</feature>
<dbReference type="Proteomes" id="UP000580250">
    <property type="component" value="Unassembled WGS sequence"/>
</dbReference>
<feature type="compositionally biased region" description="Basic and acidic residues" evidence="7">
    <location>
        <begin position="16"/>
        <end position="27"/>
    </location>
</feature>
<protein>
    <recommendedName>
        <fullName evidence="8">Fibronectin type-III domain-containing protein</fullName>
    </recommendedName>
</protein>
<feature type="repeat" description="ARM" evidence="6">
    <location>
        <begin position="920"/>
        <end position="948"/>
    </location>
</feature>
<dbReference type="GO" id="GO:0005737">
    <property type="term" value="C:cytoplasm"/>
    <property type="evidence" value="ECO:0007669"/>
    <property type="project" value="TreeGrafter"/>
</dbReference>
<dbReference type="InterPro" id="IPR036116">
    <property type="entry name" value="FN3_sf"/>
</dbReference>
<feature type="region of interest" description="Disordered" evidence="7">
    <location>
        <begin position="1"/>
        <end position="51"/>
    </location>
</feature>
<name>A0A6V7U797_MELEN</name>
<dbReference type="PANTHER" id="PTHR10372">
    <property type="entry name" value="PLAKOPHILLIN-RELATED"/>
    <property type="match status" value="1"/>
</dbReference>
<dbReference type="GO" id="GO:0005912">
    <property type="term" value="C:adherens junction"/>
    <property type="evidence" value="ECO:0007669"/>
    <property type="project" value="TreeGrafter"/>
</dbReference>
<dbReference type="SMART" id="SM00060">
    <property type="entry name" value="FN3"/>
    <property type="match status" value="4"/>
</dbReference>
<dbReference type="PANTHER" id="PTHR10372:SF27">
    <property type="entry name" value="ADHERENS JUNCTION PROTEIN P120"/>
    <property type="match status" value="1"/>
</dbReference>
<evidence type="ECO:0000256" key="5">
    <source>
        <dbReference type="ARBA" id="ARBA00022949"/>
    </source>
</evidence>
<feature type="repeat" description="ARM" evidence="6">
    <location>
        <begin position="1266"/>
        <end position="1303"/>
    </location>
</feature>
<dbReference type="PROSITE" id="PS50853">
    <property type="entry name" value="FN3"/>
    <property type="match status" value="3"/>
</dbReference>
<dbReference type="CDD" id="cd00063">
    <property type="entry name" value="FN3"/>
    <property type="match status" value="3"/>
</dbReference>
<evidence type="ECO:0000256" key="7">
    <source>
        <dbReference type="SAM" id="MobiDB-lite"/>
    </source>
</evidence>
<feature type="region of interest" description="Disordered" evidence="7">
    <location>
        <begin position="852"/>
        <end position="871"/>
    </location>
</feature>
<feature type="compositionally biased region" description="Basic residues" evidence="7">
    <location>
        <begin position="585"/>
        <end position="596"/>
    </location>
</feature>
<reference evidence="9 10" key="1">
    <citation type="submission" date="2020-08" db="EMBL/GenBank/DDBJ databases">
        <authorList>
            <person name="Koutsovoulos G."/>
            <person name="Danchin GJ E."/>
        </authorList>
    </citation>
    <scope>NUCLEOTIDE SEQUENCE [LARGE SCALE GENOMIC DNA]</scope>
</reference>
<dbReference type="Pfam" id="PF00041">
    <property type="entry name" value="fn3"/>
    <property type="match status" value="3"/>
</dbReference>
<sequence>MLTTFNNSLKEGAGTSKRESVREQPDKQEEEEEEVIALPLWQDSGGQPIKLPMESIPEVEEIEGGSFGSPSSSFMSQPIQKTTINLTSPSKNLDGHVQETKQKRLEIYRTEEIDTLVSTLPKEKIPPEWDKLSSEEIVNDPKMAHTYITEIPGGLPPTARGNKYSYIYESKLEGDNNEIEEKQQNNLLNNLKINNGIIIENGKTEQEEKQLGEEICTDEDGIERRCKSTQKITRITKITTTRSVKQFPVEPGDLYFDADGNPILNGFDEAISSPSPAGGGRASDFSRCSPSEDDFLPSSSVGTIIADDHSIGIDLINTSKKSCEREVSPKGLDEIDGRKKKETPSAPGIPQITECFEEIIEGEGDIVPLTISLCWSSPEFEGTAGQLIGYRVEFRRSELEEWEPAHDDLLGENECKITNLDPEDHYQFRVVGANMAGFGIPSEACPAIRLRPESTQFGTEAQYPPPSPSQPQIINIGTDNATIEWKNLTEGNYKYLVQYREINTLNWINAINSPIKENKFKVANLRPNGEYEFRIICLDENGKNSTSPSSGFIRIRPPAPIRNGKISSQNFKSKDLAAPEAPGKPKPKKMSRKKKNSSNWIHLHWDTPIPSTSYDISSSSSPFDSNLAYLIEIREFGCGNSGWKQLFDRTTGGQGMLNYTTINDHFVVDNLSSEFKYEFRIWTISLNNGLHSSLPSPISEPINLLNSQNDWQPKLPSLTSQTLNNKKVPERPSAPEYLEFFPTSLTLCWQPAKSSLPVQGYEIEFRDPMQDASNWYRLTTDSLIKTCKTSIGSLLCGHQYQFRILARNSVGLSQPSDPSPLVTIGGINQGGSKEATKNNLIPLMEEMFVRESPPLPDRDDSPPPIYRQSESSLQWRDPTLKEVIDYLKSPDPNLVLDASGYLQHLTFNNDLIKEETRNYGGIECLINLLNSSNQEILRNVCGCLKNLAFGKLNDANKRLIYQKNGLKSLAQLLKTCQNSLVHEEVTGALWNISSADELKEPILNQTSEAVIRHAVLPSWEILSTQQQQQPTSSSSIQINRNPVAIVFRNGTGILRNISAVNDRSRRFLRSTPGLVETLLNFLHFATLKNQLDTRSCENVICLLRNLSYRIQEVVDSKYDPNKIKYSMMKEKENFVNGGQLSPRSNERSKSAPSGSPKLDITPNKKGGKFLVEEEKNQKLSFLTVTIMNKPQHQYQYGEKNFFPNFKKFLKGPQLLWNPSTIRLYLKILEESANCEILEASAAAIQNLAGCPFYGSLLVRETVRIEKGLPILVELLRLREDRVVCAVCCALRNLALDKRNLELIGKFALSDILIKIPSYQELELIKEQQQHPQQQQQIPSDSTLNAILGILWEIVRLNSEMAKLVHSTIEGTERLRALAKSYPIYGRKTCKYATQVFLQKNFFLI</sequence>
<dbReference type="SUPFAM" id="SSF49265">
    <property type="entry name" value="Fibronectin type III"/>
    <property type="match status" value="3"/>
</dbReference>
<dbReference type="GO" id="GO:0098609">
    <property type="term" value="P:cell-cell adhesion"/>
    <property type="evidence" value="ECO:0007669"/>
    <property type="project" value="InterPro"/>
</dbReference>
<dbReference type="SUPFAM" id="SSF48371">
    <property type="entry name" value="ARM repeat"/>
    <property type="match status" value="1"/>
</dbReference>
<evidence type="ECO:0000259" key="8">
    <source>
        <dbReference type="PROSITE" id="PS50853"/>
    </source>
</evidence>
<dbReference type="EMBL" id="CAJEWN010000041">
    <property type="protein sequence ID" value="CAD2148310.1"/>
    <property type="molecule type" value="Genomic_DNA"/>
</dbReference>
<evidence type="ECO:0000313" key="10">
    <source>
        <dbReference type="Proteomes" id="UP000580250"/>
    </source>
</evidence>
<proteinExistence type="inferred from homology"/>
<dbReference type="InterPro" id="IPR028435">
    <property type="entry name" value="Plakophilin/d_Catenin"/>
</dbReference>
<keyword evidence="4" id="KW-0130">Cell adhesion</keyword>
<organism evidence="9 10">
    <name type="scientific">Meloidogyne enterolobii</name>
    <name type="common">Root-knot nematode worm</name>
    <name type="synonym">Meloidogyne mayaguensis</name>
    <dbReference type="NCBI Taxonomy" id="390850"/>
    <lineage>
        <taxon>Eukaryota</taxon>
        <taxon>Metazoa</taxon>
        <taxon>Ecdysozoa</taxon>
        <taxon>Nematoda</taxon>
        <taxon>Chromadorea</taxon>
        <taxon>Rhabditida</taxon>
        <taxon>Tylenchina</taxon>
        <taxon>Tylenchomorpha</taxon>
        <taxon>Tylenchoidea</taxon>
        <taxon>Meloidogynidae</taxon>
        <taxon>Meloidogyninae</taxon>
        <taxon>Meloidogyne</taxon>
    </lineage>
</organism>
<keyword evidence="5" id="KW-0965">Cell junction</keyword>
<dbReference type="InterPro" id="IPR016024">
    <property type="entry name" value="ARM-type_fold"/>
</dbReference>
<accession>A0A6V7U797</accession>